<evidence type="ECO:0000256" key="7">
    <source>
        <dbReference type="ARBA" id="ARBA00022833"/>
    </source>
</evidence>
<dbReference type="Pfam" id="PF13476">
    <property type="entry name" value="AAA_23"/>
    <property type="match status" value="1"/>
</dbReference>
<dbReference type="GO" id="GO:0030870">
    <property type="term" value="C:Mre11 complex"/>
    <property type="evidence" value="ECO:0007669"/>
    <property type="project" value="TreeGrafter"/>
</dbReference>
<dbReference type="GO" id="GO:0051880">
    <property type="term" value="F:G-quadruplex DNA binding"/>
    <property type="evidence" value="ECO:0007669"/>
    <property type="project" value="TreeGrafter"/>
</dbReference>
<dbReference type="GO" id="GO:0006302">
    <property type="term" value="P:double-strand break repair"/>
    <property type="evidence" value="ECO:0007669"/>
    <property type="project" value="InterPro"/>
</dbReference>
<proteinExistence type="inferred from homology"/>
<dbReference type="GO" id="GO:0070192">
    <property type="term" value="P:chromosome organization involved in meiotic cell cycle"/>
    <property type="evidence" value="ECO:0007669"/>
    <property type="project" value="TreeGrafter"/>
</dbReference>
<evidence type="ECO:0000256" key="5">
    <source>
        <dbReference type="ARBA" id="ARBA00022454"/>
    </source>
</evidence>
<dbReference type="Proteomes" id="UP000187203">
    <property type="component" value="Unassembled WGS sequence"/>
</dbReference>
<dbReference type="InterPro" id="IPR038729">
    <property type="entry name" value="Rad50/SbcC_AAA"/>
</dbReference>
<keyword evidence="10" id="KW-0175">Coiled coil</keyword>
<comment type="subcellular location">
    <subcellularLocation>
        <location evidence="3">Chromosome</location>
    </subcellularLocation>
    <subcellularLocation>
        <location evidence="2">Nucleus</location>
    </subcellularLocation>
</comment>
<dbReference type="GO" id="GO:0046872">
    <property type="term" value="F:metal ion binding"/>
    <property type="evidence" value="ECO:0007669"/>
    <property type="project" value="UniProtKB-KW"/>
</dbReference>
<evidence type="ECO:0000313" key="13">
    <source>
        <dbReference type="Proteomes" id="UP000187203"/>
    </source>
</evidence>
<dbReference type="SUPFAM" id="SSF52540">
    <property type="entry name" value="P-loop containing nucleoside triphosphate hydrolases"/>
    <property type="match status" value="1"/>
</dbReference>
<sequence>MSTVDKMLIKGIRSFDPENKNVITFFKPLTLIVGSNGAGKTTIIECLKLSCTGELPPNARSGHSFIHDPKVAGETETKGQIKLRFKTAAGKDVVCIRSFQLTQKASKMEYKAIESVLQTINPHTGELRESIAQDQEKTESLKSQIEDLEKSIENQDAKIHDVEKSLKDLRQLEDQKSAKTAVRNVLFKEQQKQYAALAEENEDTDEELMEWKTKFDERIMLLQNKIQQMERSLQDLTDEGSACRRKLETYIKEIGKLQRDAEESNEMKLKAAWDCYMGANDRWNTAEAQKNAKLQMKQRVKAASSAEHLKALGVESSSAESYYQQLDRLHITYEEYIKIRKETIPLAEKTLSELTEELDQKTQAHYDVLGVLAQIKTDKDSVEILVEPVETADRLFQQIQSGQKLVEDLEYKLDLRGQGGKSLEEIQLELNNLQSTR</sequence>
<keyword evidence="5" id="KW-0158">Chromosome</keyword>
<protein>
    <submittedName>
        <fullName evidence="12">DNA repair protein Rad50</fullName>
    </submittedName>
</protein>
<dbReference type="GO" id="GO:0000722">
    <property type="term" value="P:telomere maintenance via recombination"/>
    <property type="evidence" value="ECO:0007669"/>
    <property type="project" value="TreeGrafter"/>
</dbReference>
<dbReference type="Gene3D" id="3.40.50.300">
    <property type="entry name" value="P-loop containing nucleotide triphosphate hydrolases"/>
    <property type="match status" value="1"/>
</dbReference>
<comment type="caution">
    <text evidence="12">The sequence shown here is derived from an EMBL/GenBank/DDBJ whole genome shotgun (WGS) entry which is preliminary data.</text>
</comment>
<gene>
    <name evidence="12" type="ORF">COLO4_20231</name>
</gene>
<dbReference type="AlphaFoldDB" id="A0A1R3J136"/>
<dbReference type="InterPro" id="IPR027417">
    <property type="entry name" value="P-loop_NTPase"/>
</dbReference>
<keyword evidence="7" id="KW-0862">Zinc</keyword>
<dbReference type="STRING" id="93759.A0A1R3J136"/>
<reference evidence="13" key="1">
    <citation type="submission" date="2013-09" db="EMBL/GenBank/DDBJ databases">
        <title>Corchorus olitorius genome sequencing.</title>
        <authorList>
            <person name="Alam M."/>
            <person name="Haque M.S."/>
            <person name="Islam M.S."/>
            <person name="Emdad E.M."/>
            <person name="Islam M.M."/>
            <person name="Ahmed B."/>
            <person name="Halim A."/>
            <person name="Hossen Q.M.M."/>
            <person name="Hossain M.Z."/>
            <person name="Ahmed R."/>
            <person name="Khan M.M."/>
            <person name="Islam R."/>
            <person name="Rashid M.M."/>
            <person name="Khan S.A."/>
            <person name="Rahman M.S."/>
            <person name="Alam M."/>
            <person name="Yahiya A.S."/>
            <person name="Khan M.S."/>
            <person name="Azam M.S."/>
            <person name="Haque T."/>
            <person name="Lashkar M.Z.H."/>
            <person name="Akhand A.I."/>
            <person name="Morshed G."/>
            <person name="Roy S."/>
            <person name="Uddin K.S."/>
            <person name="Rabeya T."/>
            <person name="Hossain A.S."/>
            <person name="Chowdhury A."/>
            <person name="Snigdha A.R."/>
            <person name="Mortoza M.S."/>
            <person name="Matin S.A."/>
            <person name="Hoque S.M.E."/>
            <person name="Islam M.K."/>
            <person name="Roy D.K."/>
            <person name="Haider R."/>
            <person name="Moosa M.M."/>
            <person name="Elias S.M."/>
            <person name="Hasan A.M."/>
            <person name="Jahan S."/>
            <person name="Shafiuddin M."/>
            <person name="Mahmood N."/>
            <person name="Shommy N.S."/>
        </authorList>
    </citation>
    <scope>NUCLEOTIDE SEQUENCE [LARGE SCALE GENOMIC DNA]</scope>
    <source>
        <strain evidence="13">cv. O-4</strain>
    </source>
</reference>
<dbReference type="GO" id="GO:0000794">
    <property type="term" value="C:condensed nuclear chromosome"/>
    <property type="evidence" value="ECO:0007669"/>
    <property type="project" value="TreeGrafter"/>
</dbReference>
<dbReference type="GO" id="GO:0007004">
    <property type="term" value="P:telomere maintenance via telomerase"/>
    <property type="evidence" value="ECO:0007669"/>
    <property type="project" value="TreeGrafter"/>
</dbReference>
<dbReference type="PANTHER" id="PTHR18867">
    <property type="entry name" value="RAD50"/>
    <property type="match status" value="1"/>
</dbReference>
<comment type="cofactor">
    <cofactor evidence="1">
        <name>Zn(2+)</name>
        <dbReference type="ChEBI" id="CHEBI:29105"/>
    </cofactor>
</comment>
<feature type="coiled-coil region" evidence="10">
    <location>
        <begin position="131"/>
        <end position="267"/>
    </location>
</feature>
<feature type="domain" description="Rad50/SbcC-type AAA" evidence="11">
    <location>
        <begin position="6"/>
        <end position="234"/>
    </location>
</feature>
<evidence type="ECO:0000256" key="4">
    <source>
        <dbReference type="ARBA" id="ARBA00009439"/>
    </source>
</evidence>
<evidence type="ECO:0000256" key="3">
    <source>
        <dbReference type="ARBA" id="ARBA00004286"/>
    </source>
</evidence>
<keyword evidence="13" id="KW-1185">Reference proteome</keyword>
<keyword evidence="8" id="KW-0539">Nucleus</keyword>
<dbReference type="PANTHER" id="PTHR18867:SF12">
    <property type="entry name" value="DNA REPAIR PROTEIN RAD50"/>
    <property type="match status" value="1"/>
</dbReference>
<accession>A0A1R3J136</accession>
<evidence type="ECO:0000256" key="6">
    <source>
        <dbReference type="ARBA" id="ARBA00022723"/>
    </source>
</evidence>
<comment type="catalytic activity">
    <reaction evidence="9">
        <text>ATP + H2O = ADP + phosphate + H(+)</text>
        <dbReference type="Rhea" id="RHEA:13065"/>
        <dbReference type="ChEBI" id="CHEBI:15377"/>
        <dbReference type="ChEBI" id="CHEBI:15378"/>
        <dbReference type="ChEBI" id="CHEBI:30616"/>
        <dbReference type="ChEBI" id="CHEBI:43474"/>
        <dbReference type="ChEBI" id="CHEBI:456216"/>
    </reaction>
</comment>
<evidence type="ECO:0000256" key="8">
    <source>
        <dbReference type="ARBA" id="ARBA00023242"/>
    </source>
</evidence>
<dbReference type="GO" id="GO:0016887">
    <property type="term" value="F:ATP hydrolysis activity"/>
    <property type="evidence" value="ECO:0007669"/>
    <property type="project" value="InterPro"/>
</dbReference>
<evidence type="ECO:0000256" key="9">
    <source>
        <dbReference type="ARBA" id="ARBA00049360"/>
    </source>
</evidence>
<evidence type="ECO:0000256" key="2">
    <source>
        <dbReference type="ARBA" id="ARBA00004123"/>
    </source>
</evidence>
<name>A0A1R3J136_9ROSI</name>
<evidence type="ECO:0000256" key="10">
    <source>
        <dbReference type="SAM" id="Coils"/>
    </source>
</evidence>
<dbReference type="GO" id="GO:0043047">
    <property type="term" value="F:single-stranded telomeric DNA binding"/>
    <property type="evidence" value="ECO:0007669"/>
    <property type="project" value="TreeGrafter"/>
</dbReference>
<evidence type="ECO:0000259" key="11">
    <source>
        <dbReference type="Pfam" id="PF13476"/>
    </source>
</evidence>
<evidence type="ECO:0000256" key="1">
    <source>
        <dbReference type="ARBA" id="ARBA00001947"/>
    </source>
</evidence>
<comment type="similarity">
    <text evidence="4">Belongs to the SMC family. RAD50 subfamily.</text>
</comment>
<keyword evidence="6" id="KW-0479">Metal-binding</keyword>
<evidence type="ECO:0000313" key="12">
    <source>
        <dbReference type="EMBL" id="OMO88547.1"/>
    </source>
</evidence>
<dbReference type="OrthoDB" id="18797at2759"/>
<organism evidence="12 13">
    <name type="scientific">Corchorus olitorius</name>
    <dbReference type="NCBI Taxonomy" id="93759"/>
    <lineage>
        <taxon>Eukaryota</taxon>
        <taxon>Viridiplantae</taxon>
        <taxon>Streptophyta</taxon>
        <taxon>Embryophyta</taxon>
        <taxon>Tracheophyta</taxon>
        <taxon>Spermatophyta</taxon>
        <taxon>Magnoliopsida</taxon>
        <taxon>eudicotyledons</taxon>
        <taxon>Gunneridae</taxon>
        <taxon>Pentapetalae</taxon>
        <taxon>rosids</taxon>
        <taxon>malvids</taxon>
        <taxon>Malvales</taxon>
        <taxon>Malvaceae</taxon>
        <taxon>Grewioideae</taxon>
        <taxon>Apeibeae</taxon>
        <taxon>Corchorus</taxon>
    </lineage>
</organism>
<dbReference type="GO" id="GO:0003691">
    <property type="term" value="F:double-stranded telomeric DNA binding"/>
    <property type="evidence" value="ECO:0007669"/>
    <property type="project" value="TreeGrafter"/>
</dbReference>
<dbReference type="EMBL" id="AWUE01017051">
    <property type="protein sequence ID" value="OMO88547.1"/>
    <property type="molecule type" value="Genomic_DNA"/>
</dbReference>